<keyword evidence="11" id="KW-1185">Reference proteome</keyword>
<feature type="binding site" evidence="8">
    <location>
        <begin position="15"/>
        <end position="17"/>
    </location>
    <ligand>
        <name>GTP</name>
        <dbReference type="ChEBI" id="CHEBI:37565"/>
    </ligand>
</feature>
<dbReference type="GO" id="GO:0005737">
    <property type="term" value="C:cytoplasm"/>
    <property type="evidence" value="ECO:0007669"/>
    <property type="project" value="UniProtKB-SubCell"/>
</dbReference>
<dbReference type="GO" id="GO:1902758">
    <property type="term" value="P:bis(molybdopterin guanine dinucleotide)molybdenum biosynthetic process"/>
    <property type="evidence" value="ECO:0007669"/>
    <property type="project" value="TreeGrafter"/>
</dbReference>
<comment type="caution">
    <text evidence="10">The sequence shown here is derived from an EMBL/GenBank/DDBJ whole genome shotgun (WGS) entry which is preliminary data.</text>
</comment>
<feature type="binding site" evidence="8">
    <location>
        <position position="56"/>
    </location>
    <ligand>
        <name>GTP</name>
        <dbReference type="ChEBI" id="CHEBI:37565"/>
    </ligand>
</feature>
<dbReference type="EC" id="2.7.7.77" evidence="8"/>
<dbReference type="InterPro" id="IPR025877">
    <property type="entry name" value="MobA-like_NTP_Trfase"/>
</dbReference>
<feature type="binding site" evidence="8">
    <location>
        <position position="74"/>
    </location>
    <ligand>
        <name>GTP</name>
        <dbReference type="ChEBI" id="CHEBI:37565"/>
    </ligand>
</feature>
<evidence type="ECO:0000313" key="10">
    <source>
        <dbReference type="EMBL" id="RDI59286.1"/>
    </source>
</evidence>
<evidence type="ECO:0000259" key="9">
    <source>
        <dbReference type="Pfam" id="PF12804"/>
    </source>
</evidence>
<evidence type="ECO:0000256" key="7">
    <source>
        <dbReference type="ARBA" id="ARBA00023150"/>
    </source>
</evidence>
<dbReference type="EMBL" id="QQBB01000004">
    <property type="protein sequence ID" value="RDI59286.1"/>
    <property type="molecule type" value="Genomic_DNA"/>
</dbReference>
<evidence type="ECO:0000256" key="2">
    <source>
        <dbReference type="ARBA" id="ARBA00022679"/>
    </source>
</evidence>
<dbReference type="PANTHER" id="PTHR19136:SF81">
    <property type="entry name" value="MOLYBDENUM COFACTOR GUANYLYLTRANSFERASE"/>
    <property type="match status" value="1"/>
</dbReference>
<keyword evidence="4 8" id="KW-0547">Nucleotide-binding</keyword>
<dbReference type="HAMAP" id="MF_00316">
    <property type="entry name" value="MobA"/>
    <property type="match status" value="1"/>
</dbReference>
<evidence type="ECO:0000256" key="1">
    <source>
        <dbReference type="ARBA" id="ARBA00022490"/>
    </source>
</evidence>
<organism evidence="10 11">
    <name type="scientific">Microvirga subterranea</name>
    <dbReference type="NCBI Taxonomy" id="186651"/>
    <lineage>
        <taxon>Bacteria</taxon>
        <taxon>Pseudomonadati</taxon>
        <taxon>Pseudomonadota</taxon>
        <taxon>Alphaproteobacteria</taxon>
        <taxon>Hyphomicrobiales</taxon>
        <taxon>Methylobacteriaceae</taxon>
        <taxon>Microvirga</taxon>
    </lineage>
</organism>
<dbReference type="Proteomes" id="UP000254925">
    <property type="component" value="Unassembled WGS sequence"/>
</dbReference>
<feature type="binding site" evidence="8">
    <location>
        <position position="109"/>
    </location>
    <ligand>
        <name>Mg(2+)</name>
        <dbReference type="ChEBI" id="CHEBI:18420"/>
    </ligand>
</feature>
<keyword evidence="6 8" id="KW-0342">GTP-binding</keyword>
<keyword evidence="1 8" id="KW-0963">Cytoplasm</keyword>
<comment type="subunit">
    <text evidence="8">Monomer.</text>
</comment>
<evidence type="ECO:0000256" key="5">
    <source>
        <dbReference type="ARBA" id="ARBA00022842"/>
    </source>
</evidence>
<dbReference type="OrthoDB" id="9788394at2"/>
<evidence type="ECO:0000256" key="6">
    <source>
        <dbReference type="ARBA" id="ARBA00023134"/>
    </source>
</evidence>
<dbReference type="InterPro" id="IPR029044">
    <property type="entry name" value="Nucleotide-diphossugar_trans"/>
</dbReference>
<keyword evidence="7 8" id="KW-0501">Molybdenum cofactor biosynthesis</keyword>
<dbReference type="GO" id="GO:0061603">
    <property type="term" value="F:molybdenum cofactor guanylyltransferase activity"/>
    <property type="evidence" value="ECO:0007669"/>
    <property type="project" value="UniProtKB-EC"/>
</dbReference>
<dbReference type="GO" id="GO:0005525">
    <property type="term" value="F:GTP binding"/>
    <property type="evidence" value="ECO:0007669"/>
    <property type="project" value="UniProtKB-UniRule"/>
</dbReference>
<evidence type="ECO:0000313" key="11">
    <source>
        <dbReference type="Proteomes" id="UP000254925"/>
    </source>
</evidence>
<comment type="domain">
    <text evidence="8">The N-terminal domain determines nucleotide recognition and specific binding, while the C-terminal domain determines the specific binding to the target protein.</text>
</comment>
<proteinExistence type="inferred from homology"/>
<dbReference type="InterPro" id="IPR013482">
    <property type="entry name" value="Molybde_CF_guanTrfase"/>
</dbReference>
<keyword evidence="10" id="KW-0548">Nucleotidyltransferase</keyword>
<gene>
    <name evidence="8" type="primary">mobA</name>
    <name evidence="10" type="ORF">DES45_104197</name>
</gene>
<keyword evidence="3 8" id="KW-0479">Metal-binding</keyword>
<dbReference type="CDD" id="cd02503">
    <property type="entry name" value="MobA"/>
    <property type="match status" value="1"/>
</dbReference>
<dbReference type="NCBIfam" id="TIGR02665">
    <property type="entry name" value="molyb_mobA"/>
    <property type="match status" value="1"/>
</dbReference>
<evidence type="ECO:0000256" key="3">
    <source>
        <dbReference type="ARBA" id="ARBA00022723"/>
    </source>
</evidence>
<dbReference type="PANTHER" id="PTHR19136">
    <property type="entry name" value="MOLYBDENUM COFACTOR GUANYLYLTRANSFERASE"/>
    <property type="match status" value="1"/>
</dbReference>
<evidence type="ECO:0000256" key="8">
    <source>
        <dbReference type="HAMAP-Rule" id="MF_00316"/>
    </source>
</evidence>
<feature type="domain" description="MobA-like NTP transferase" evidence="9">
    <location>
        <begin position="12"/>
        <end position="170"/>
    </location>
</feature>
<keyword evidence="2 8" id="KW-0808">Transferase</keyword>
<comment type="subcellular location">
    <subcellularLocation>
        <location evidence="8">Cytoplasm</location>
    </subcellularLocation>
</comment>
<dbReference type="GO" id="GO:0046872">
    <property type="term" value="F:metal ion binding"/>
    <property type="evidence" value="ECO:0007669"/>
    <property type="project" value="UniProtKB-KW"/>
</dbReference>
<feature type="binding site" evidence="8">
    <location>
        <position position="109"/>
    </location>
    <ligand>
        <name>GTP</name>
        <dbReference type="ChEBI" id="CHEBI:37565"/>
    </ligand>
</feature>
<dbReference type="SUPFAM" id="SSF53448">
    <property type="entry name" value="Nucleotide-diphospho-sugar transferases"/>
    <property type="match status" value="1"/>
</dbReference>
<evidence type="ECO:0000256" key="4">
    <source>
        <dbReference type="ARBA" id="ARBA00022741"/>
    </source>
</evidence>
<comment type="catalytic activity">
    <reaction evidence="8">
        <text>Mo-molybdopterin + GTP + H(+) = Mo-molybdopterin guanine dinucleotide + diphosphate</text>
        <dbReference type="Rhea" id="RHEA:34243"/>
        <dbReference type="ChEBI" id="CHEBI:15378"/>
        <dbReference type="ChEBI" id="CHEBI:33019"/>
        <dbReference type="ChEBI" id="CHEBI:37565"/>
        <dbReference type="ChEBI" id="CHEBI:71302"/>
        <dbReference type="ChEBI" id="CHEBI:71310"/>
        <dbReference type="EC" id="2.7.7.77"/>
    </reaction>
</comment>
<dbReference type="AlphaFoldDB" id="A0A370HL08"/>
<sequence length="213" mass="22629">MPAAHAHQPVLGVVLAGGLARRMGGADKPLLPLGGRTLLSCVVERLRPQCDELILNGNGAQDRFEGTSLPIVPDSIPGFPGPLAGILAAMEWAATFRPALRWVASVPCDTPFLPHDLVNRLQEAQATSGKPIVCAASGDRIHHAIALWPTDLRRDLRETLVQNGAQSIRGWAASHGVVHVTWPSRPVDPFFNINTSADLAAAQAMVEHASAGF</sequence>
<name>A0A370HL08_9HYPH</name>
<comment type="cofactor">
    <cofactor evidence="8">
        <name>Mg(2+)</name>
        <dbReference type="ChEBI" id="CHEBI:18420"/>
    </cofactor>
</comment>
<feature type="binding site" evidence="8">
    <location>
        <position position="28"/>
    </location>
    <ligand>
        <name>GTP</name>
        <dbReference type="ChEBI" id="CHEBI:37565"/>
    </ligand>
</feature>
<reference evidence="10 11" key="1">
    <citation type="submission" date="2018-07" db="EMBL/GenBank/DDBJ databases">
        <title>Genomic Encyclopedia of Type Strains, Phase IV (KMG-IV): sequencing the most valuable type-strain genomes for metagenomic binning, comparative biology and taxonomic classification.</title>
        <authorList>
            <person name="Goeker M."/>
        </authorList>
    </citation>
    <scope>NUCLEOTIDE SEQUENCE [LARGE SCALE GENOMIC DNA]</scope>
    <source>
        <strain evidence="10 11">DSM 14364</strain>
    </source>
</reference>
<comment type="similarity">
    <text evidence="8">Belongs to the MobA family.</text>
</comment>
<keyword evidence="5 8" id="KW-0460">Magnesium</keyword>
<comment type="function">
    <text evidence="8">Transfers a GMP moiety from GTP to Mo-molybdopterin (Mo-MPT) cofactor (Moco or molybdenum cofactor) to form Mo-molybdopterin guanine dinucleotide (Mo-MGD) cofactor.</text>
</comment>
<dbReference type="Pfam" id="PF12804">
    <property type="entry name" value="NTP_transf_3"/>
    <property type="match status" value="1"/>
</dbReference>
<accession>A0A370HL08</accession>
<dbReference type="Gene3D" id="3.90.550.10">
    <property type="entry name" value="Spore Coat Polysaccharide Biosynthesis Protein SpsA, Chain A"/>
    <property type="match status" value="1"/>
</dbReference>
<protein>
    <recommendedName>
        <fullName evidence="8">Molybdenum cofactor guanylyltransferase</fullName>
        <shortName evidence="8">MoCo guanylyltransferase</shortName>
        <ecNumber evidence="8">2.7.7.77</ecNumber>
    </recommendedName>
    <alternativeName>
        <fullName evidence="8">GTP:molybdopterin guanylyltransferase</fullName>
    </alternativeName>
    <alternativeName>
        <fullName evidence="8">Mo-MPT guanylyltransferase</fullName>
    </alternativeName>
    <alternativeName>
        <fullName evidence="8">Molybdopterin guanylyltransferase</fullName>
    </alternativeName>
    <alternativeName>
        <fullName evidence="8">Molybdopterin-guanine dinucleotide synthase</fullName>
        <shortName evidence="8">MGD synthase</shortName>
    </alternativeName>
</protein>